<protein>
    <submittedName>
        <fullName evidence="1">Uncharacterized protein</fullName>
    </submittedName>
</protein>
<organism evidence="1 2">
    <name type="scientific">Haematococcus lacustris</name>
    <name type="common">Green alga</name>
    <name type="synonym">Haematococcus pluvialis</name>
    <dbReference type="NCBI Taxonomy" id="44745"/>
    <lineage>
        <taxon>Eukaryota</taxon>
        <taxon>Viridiplantae</taxon>
        <taxon>Chlorophyta</taxon>
        <taxon>core chlorophytes</taxon>
        <taxon>Chlorophyceae</taxon>
        <taxon>CS clade</taxon>
        <taxon>Chlamydomonadales</taxon>
        <taxon>Haematococcaceae</taxon>
        <taxon>Haematococcus</taxon>
    </lineage>
</organism>
<gene>
    <name evidence="1" type="ORF">HaLaN_05401</name>
</gene>
<sequence length="63" mass="7046">MQQPRTWHPDLSPAAPCEVAQCLLLPYQLEQSLQGASCFSPRPQRAPSYQAHHSRCACLAQLQ</sequence>
<dbReference type="EMBL" id="BLLF01000290">
    <property type="protein sequence ID" value="GFH10140.1"/>
    <property type="molecule type" value="Genomic_DNA"/>
</dbReference>
<dbReference type="AlphaFoldDB" id="A0A699YJ42"/>
<dbReference type="Proteomes" id="UP000485058">
    <property type="component" value="Unassembled WGS sequence"/>
</dbReference>
<name>A0A699YJ42_HAELA</name>
<evidence type="ECO:0000313" key="2">
    <source>
        <dbReference type="Proteomes" id="UP000485058"/>
    </source>
</evidence>
<feature type="non-terminal residue" evidence="1">
    <location>
        <position position="1"/>
    </location>
</feature>
<evidence type="ECO:0000313" key="1">
    <source>
        <dbReference type="EMBL" id="GFH10140.1"/>
    </source>
</evidence>
<keyword evidence="2" id="KW-1185">Reference proteome</keyword>
<proteinExistence type="predicted"/>
<reference evidence="1 2" key="1">
    <citation type="submission" date="2020-02" db="EMBL/GenBank/DDBJ databases">
        <title>Draft genome sequence of Haematococcus lacustris strain NIES-144.</title>
        <authorList>
            <person name="Morimoto D."/>
            <person name="Nakagawa S."/>
            <person name="Yoshida T."/>
            <person name="Sawayama S."/>
        </authorList>
    </citation>
    <scope>NUCLEOTIDE SEQUENCE [LARGE SCALE GENOMIC DNA]</scope>
    <source>
        <strain evidence="1 2">NIES-144</strain>
    </source>
</reference>
<accession>A0A699YJ42</accession>
<comment type="caution">
    <text evidence="1">The sequence shown here is derived from an EMBL/GenBank/DDBJ whole genome shotgun (WGS) entry which is preliminary data.</text>
</comment>